<organism evidence="2 3">
    <name type="scientific">Heyndrickxia camelliae</name>
    <dbReference type="NCBI Taxonomy" id="1707093"/>
    <lineage>
        <taxon>Bacteria</taxon>
        <taxon>Bacillati</taxon>
        <taxon>Bacillota</taxon>
        <taxon>Bacilli</taxon>
        <taxon>Bacillales</taxon>
        <taxon>Bacillaceae</taxon>
        <taxon>Heyndrickxia</taxon>
    </lineage>
</organism>
<evidence type="ECO:0000256" key="1">
    <source>
        <dbReference type="SAM" id="Phobius"/>
    </source>
</evidence>
<name>A0A2N3LG50_9BACI</name>
<dbReference type="RefSeq" id="WP_101355749.1">
    <property type="nucleotide sequence ID" value="NZ_PIQO01000017.1"/>
</dbReference>
<keyword evidence="3" id="KW-1185">Reference proteome</keyword>
<feature type="transmembrane region" description="Helical" evidence="1">
    <location>
        <begin position="5"/>
        <end position="24"/>
    </location>
</feature>
<accession>A0A2N3LG50</accession>
<reference evidence="2 3" key="1">
    <citation type="submission" date="2017-11" db="EMBL/GenBank/DDBJ databases">
        <title>Bacillus camelliae sp. nov., isolated from pu'er tea.</title>
        <authorList>
            <person name="Niu L."/>
        </authorList>
    </citation>
    <scope>NUCLEOTIDE SEQUENCE [LARGE SCALE GENOMIC DNA]</scope>
    <source>
        <strain evidence="2 3">7578-1</strain>
    </source>
</reference>
<feature type="transmembrane region" description="Helical" evidence="1">
    <location>
        <begin position="30"/>
        <end position="48"/>
    </location>
</feature>
<proteinExistence type="predicted"/>
<sequence length="140" mass="15995">MNKNYFIAGTIFCMIMCILSLFVFINPPLFIIFLILMITSIAMTNIIVSKTEKKNIENDIQKINNLINKNNLNKDQFFMNLDHTEAILLDQENKLLATLKNVNNDFQLTQLPFSSIIESEIIVDEVSVILGSKSGQSYRS</sequence>
<dbReference type="EMBL" id="PIQO01000017">
    <property type="protein sequence ID" value="PKR83610.1"/>
    <property type="molecule type" value="Genomic_DNA"/>
</dbReference>
<protein>
    <submittedName>
        <fullName evidence="2">Uncharacterized protein</fullName>
    </submittedName>
</protein>
<keyword evidence="1" id="KW-1133">Transmembrane helix</keyword>
<evidence type="ECO:0000313" key="2">
    <source>
        <dbReference type="EMBL" id="PKR83610.1"/>
    </source>
</evidence>
<keyword evidence="1" id="KW-0472">Membrane</keyword>
<evidence type="ECO:0000313" key="3">
    <source>
        <dbReference type="Proteomes" id="UP000233440"/>
    </source>
</evidence>
<comment type="caution">
    <text evidence="2">The sequence shown here is derived from an EMBL/GenBank/DDBJ whole genome shotgun (WGS) entry which is preliminary data.</text>
</comment>
<keyword evidence="1" id="KW-0812">Transmembrane</keyword>
<dbReference type="Proteomes" id="UP000233440">
    <property type="component" value="Unassembled WGS sequence"/>
</dbReference>
<gene>
    <name evidence="2" type="ORF">CWO92_18785</name>
</gene>
<dbReference type="AlphaFoldDB" id="A0A2N3LG50"/>